<keyword evidence="3" id="KW-0808">Transferase</keyword>
<sequence length="243" mass="28011">MSKFEDYEVVKKLFGGAQGKTFLVKLKKSGVLYVMKRVDYFDDKDKQQADDEVAQMINLESRFTVRLVCTFLDHLDLCLILEYCSGGDLRKIVSDLQKLPQEERMNRVWELQAQIIRALHHLHSHGVVHRDIKPENIFVMEDGSVRLGDFGLARDLTDNYFATLVGTKIYLAPEIWILKRIDFSSDIFSVGIIIYELLIGDHPFNADNEQAMIEKIKKGERAQISDWIEQDLKEIVSAMLNSV</sequence>
<accession>A0A5J4WKJ2</accession>
<reference evidence="10 11" key="1">
    <citation type="submission" date="2019-03" db="EMBL/GenBank/DDBJ databases">
        <title>Single cell metagenomics reveals metabolic interactions within the superorganism composed of flagellate Streblomastix strix and complex community of Bacteroidetes bacteria on its surface.</title>
        <authorList>
            <person name="Treitli S.C."/>
            <person name="Kolisko M."/>
            <person name="Husnik F."/>
            <person name="Keeling P."/>
            <person name="Hampl V."/>
        </authorList>
    </citation>
    <scope>NUCLEOTIDE SEQUENCE [LARGE SCALE GENOMIC DNA]</scope>
    <source>
        <strain evidence="10">ST1C</strain>
    </source>
</reference>
<dbReference type="OrthoDB" id="68483at2759"/>
<evidence type="ECO:0000256" key="2">
    <source>
        <dbReference type="ARBA" id="ARBA00022527"/>
    </source>
</evidence>
<dbReference type="Gene3D" id="1.10.510.10">
    <property type="entry name" value="Transferase(Phosphotransferase) domain 1"/>
    <property type="match status" value="1"/>
</dbReference>
<dbReference type="PROSITE" id="PS50011">
    <property type="entry name" value="PROTEIN_KINASE_DOM"/>
    <property type="match status" value="1"/>
</dbReference>
<evidence type="ECO:0000256" key="4">
    <source>
        <dbReference type="ARBA" id="ARBA00022741"/>
    </source>
</evidence>
<dbReference type="SMART" id="SM00220">
    <property type="entry name" value="S_TKc"/>
    <property type="match status" value="1"/>
</dbReference>
<dbReference type="EMBL" id="SNRW01001762">
    <property type="protein sequence ID" value="KAA6395136.1"/>
    <property type="molecule type" value="Genomic_DNA"/>
</dbReference>
<keyword evidence="4" id="KW-0547">Nucleotide-binding</keyword>
<dbReference type="EC" id="2.7.11.1" evidence="1"/>
<dbReference type="PANTHER" id="PTHR44899:SF3">
    <property type="entry name" value="SERINE_THREONINE-PROTEIN KINASE NEK1"/>
    <property type="match status" value="1"/>
</dbReference>
<comment type="catalytic activity">
    <reaction evidence="7">
        <text>L-threonyl-[protein] + ATP = O-phospho-L-threonyl-[protein] + ADP + H(+)</text>
        <dbReference type="Rhea" id="RHEA:46608"/>
        <dbReference type="Rhea" id="RHEA-COMP:11060"/>
        <dbReference type="Rhea" id="RHEA-COMP:11605"/>
        <dbReference type="ChEBI" id="CHEBI:15378"/>
        <dbReference type="ChEBI" id="CHEBI:30013"/>
        <dbReference type="ChEBI" id="CHEBI:30616"/>
        <dbReference type="ChEBI" id="CHEBI:61977"/>
        <dbReference type="ChEBI" id="CHEBI:456216"/>
        <dbReference type="EC" id="2.7.11.1"/>
    </reaction>
</comment>
<evidence type="ECO:0000313" key="11">
    <source>
        <dbReference type="Proteomes" id="UP000324800"/>
    </source>
</evidence>
<evidence type="ECO:0000256" key="1">
    <source>
        <dbReference type="ARBA" id="ARBA00012513"/>
    </source>
</evidence>
<organism evidence="10 11">
    <name type="scientific">Streblomastix strix</name>
    <dbReference type="NCBI Taxonomy" id="222440"/>
    <lineage>
        <taxon>Eukaryota</taxon>
        <taxon>Metamonada</taxon>
        <taxon>Preaxostyla</taxon>
        <taxon>Oxymonadida</taxon>
        <taxon>Streblomastigidae</taxon>
        <taxon>Streblomastix</taxon>
    </lineage>
</organism>
<dbReference type="PROSITE" id="PS00108">
    <property type="entry name" value="PROTEIN_KINASE_ST"/>
    <property type="match status" value="1"/>
</dbReference>
<evidence type="ECO:0000259" key="9">
    <source>
        <dbReference type="PROSITE" id="PS50011"/>
    </source>
</evidence>
<dbReference type="AlphaFoldDB" id="A0A5J4WKJ2"/>
<dbReference type="InterPro" id="IPR011009">
    <property type="entry name" value="Kinase-like_dom_sf"/>
</dbReference>
<dbReference type="InterPro" id="IPR008271">
    <property type="entry name" value="Ser/Thr_kinase_AS"/>
</dbReference>
<dbReference type="GO" id="GO:0004674">
    <property type="term" value="F:protein serine/threonine kinase activity"/>
    <property type="evidence" value="ECO:0007669"/>
    <property type="project" value="UniProtKB-KW"/>
</dbReference>
<dbReference type="Proteomes" id="UP000324800">
    <property type="component" value="Unassembled WGS sequence"/>
</dbReference>
<keyword evidence="5 10" id="KW-0418">Kinase</keyword>
<dbReference type="InterPro" id="IPR000719">
    <property type="entry name" value="Prot_kinase_dom"/>
</dbReference>
<comment type="caution">
    <text evidence="10">The sequence shown here is derived from an EMBL/GenBank/DDBJ whole genome shotgun (WGS) entry which is preliminary data.</text>
</comment>
<proteinExistence type="predicted"/>
<keyword evidence="2" id="KW-0723">Serine/threonine-protein kinase</keyword>
<evidence type="ECO:0000256" key="7">
    <source>
        <dbReference type="ARBA" id="ARBA00047899"/>
    </source>
</evidence>
<dbReference type="SUPFAM" id="SSF56112">
    <property type="entry name" value="Protein kinase-like (PK-like)"/>
    <property type="match status" value="1"/>
</dbReference>
<evidence type="ECO:0000313" key="10">
    <source>
        <dbReference type="EMBL" id="KAA6395136.1"/>
    </source>
</evidence>
<name>A0A5J4WKJ2_9EUKA</name>
<dbReference type="PANTHER" id="PTHR44899">
    <property type="entry name" value="CAMK FAMILY PROTEIN KINASE"/>
    <property type="match status" value="1"/>
</dbReference>
<dbReference type="PIRSF" id="PIRSF000654">
    <property type="entry name" value="Integrin-linked_kinase"/>
    <property type="match status" value="1"/>
</dbReference>
<comment type="catalytic activity">
    <reaction evidence="8">
        <text>L-seryl-[protein] + ATP = O-phospho-L-seryl-[protein] + ADP + H(+)</text>
        <dbReference type="Rhea" id="RHEA:17989"/>
        <dbReference type="Rhea" id="RHEA-COMP:9863"/>
        <dbReference type="Rhea" id="RHEA-COMP:11604"/>
        <dbReference type="ChEBI" id="CHEBI:15378"/>
        <dbReference type="ChEBI" id="CHEBI:29999"/>
        <dbReference type="ChEBI" id="CHEBI:30616"/>
        <dbReference type="ChEBI" id="CHEBI:83421"/>
        <dbReference type="ChEBI" id="CHEBI:456216"/>
        <dbReference type="EC" id="2.7.11.1"/>
    </reaction>
</comment>
<dbReference type="InterPro" id="IPR051131">
    <property type="entry name" value="NEK_Ser/Thr_kinase_NIMA"/>
</dbReference>
<evidence type="ECO:0000256" key="3">
    <source>
        <dbReference type="ARBA" id="ARBA00022679"/>
    </source>
</evidence>
<evidence type="ECO:0000256" key="6">
    <source>
        <dbReference type="ARBA" id="ARBA00022840"/>
    </source>
</evidence>
<evidence type="ECO:0000256" key="5">
    <source>
        <dbReference type="ARBA" id="ARBA00022777"/>
    </source>
</evidence>
<dbReference type="GO" id="GO:0005524">
    <property type="term" value="F:ATP binding"/>
    <property type="evidence" value="ECO:0007669"/>
    <property type="project" value="UniProtKB-KW"/>
</dbReference>
<evidence type="ECO:0000256" key="8">
    <source>
        <dbReference type="ARBA" id="ARBA00048679"/>
    </source>
</evidence>
<protein>
    <recommendedName>
        <fullName evidence="1">non-specific serine/threonine protein kinase</fullName>
        <ecNumber evidence="1">2.7.11.1</ecNumber>
    </recommendedName>
</protein>
<dbReference type="Pfam" id="PF00069">
    <property type="entry name" value="Pkinase"/>
    <property type="match status" value="1"/>
</dbReference>
<gene>
    <name evidence="10" type="ORF">EZS28_009339</name>
</gene>
<feature type="domain" description="Protein kinase" evidence="9">
    <location>
        <begin position="7"/>
        <end position="243"/>
    </location>
</feature>
<keyword evidence="6" id="KW-0067">ATP-binding</keyword>